<dbReference type="Gene3D" id="3.40.50.300">
    <property type="entry name" value="P-loop containing nucleotide triphosphate hydrolases"/>
    <property type="match status" value="1"/>
</dbReference>
<gene>
    <name evidence="7" type="ORF">SAMN06269173_102389</name>
</gene>
<evidence type="ECO:0000259" key="6">
    <source>
        <dbReference type="Pfam" id="PF00485"/>
    </source>
</evidence>
<dbReference type="InterPro" id="IPR006083">
    <property type="entry name" value="PRK/URK"/>
</dbReference>
<dbReference type="PRINTS" id="PR00988">
    <property type="entry name" value="URIDINKINASE"/>
</dbReference>
<name>A0A238WA69_9BACT</name>
<dbReference type="GO" id="GO:0004849">
    <property type="term" value="F:uridine kinase activity"/>
    <property type="evidence" value="ECO:0007669"/>
    <property type="project" value="UniProtKB-EC"/>
</dbReference>
<dbReference type="Pfam" id="PF00485">
    <property type="entry name" value="PRK"/>
    <property type="match status" value="1"/>
</dbReference>
<accession>A0A238WA69</accession>
<dbReference type="Proteomes" id="UP000198310">
    <property type="component" value="Unassembled WGS sequence"/>
</dbReference>
<dbReference type="GO" id="GO:0044206">
    <property type="term" value="P:UMP salvage"/>
    <property type="evidence" value="ECO:0007669"/>
    <property type="project" value="UniProtKB-UniPathway"/>
</dbReference>
<sequence length="223" mass="25741">MQGWPRRYGPIPPSMQHPFIVGITGGSASGKTTFLRRLLASFPEEEICLISQDNYYHPREIQQVDSQGVTNFDLPSSIDSQAYAADVLRISQGLEVRRQEYTFNNPNVKPAELVFRPAPIVVVEGIFVFYFEEVAKLLDLKVYIDAREHVKLQRRIVRDRDERGYDLEDVLYRYTNHVAPTYEKYIKPFKHDADIIIPNNRHFDQGLDVLVGYLKGKIHSSTI</sequence>
<dbReference type="AlphaFoldDB" id="A0A238WA69"/>
<keyword evidence="8" id="KW-1185">Reference proteome</keyword>
<dbReference type="EMBL" id="FZNS01000002">
    <property type="protein sequence ID" value="SNR43398.1"/>
    <property type="molecule type" value="Genomic_DNA"/>
</dbReference>
<evidence type="ECO:0000256" key="4">
    <source>
        <dbReference type="ARBA" id="ARBA00022741"/>
    </source>
</evidence>
<dbReference type="PANTHER" id="PTHR10285">
    <property type="entry name" value="URIDINE KINASE"/>
    <property type="match status" value="1"/>
</dbReference>
<dbReference type="SUPFAM" id="SSF52540">
    <property type="entry name" value="P-loop containing nucleoside triphosphate hydrolases"/>
    <property type="match status" value="1"/>
</dbReference>
<keyword evidence="3" id="KW-0808">Transferase</keyword>
<evidence type="ECO:0000313" key="7">
    <source>
        <dbReference type="EMBL" id="SNR43398.1"/>
    </source>
</evidence>
<protein>
    <recommendedName>
        <fullName evidence="2">uridine/cytidine kinase</fullName>
        <ecNumber evidence="2">2.7.1.48</ecNumber>
    </recommendedName>
</protein>
<organism evidence="7 8">
    <name type="scientific">Hymenobacter mucosus</name>
    <dbReference type="NCBI Taxonomy" id="1411120"/>
    <lineage>
        <taxon>Bacteria</taxon>
        <taxon>Pseudomonadati</taxon>
        <taxon>Bacteroidota</taxon>
        <taxon>Cytophagia</taxon>
        <taxon>Cytophagales</taxon>
        <taxon>Hymenobacteraceae</taxon>
        <taxon>Hymenobacter</taxon>
    </lineage>
</organism>
<dbReference type="EC" id="2.7.1.48" evidence="2"/>
<evidence type="ECO:0000256" key="1">
    <source>
        <dbReference type="ARBA" id="ARBA00004690"/>
    </source>
</evidence>
<reference evidence="8" key="1">
    <citation type="submission" date="2017-06" db="EMBL/GenBank/DDBJ databases">
        <authorList>
            <person name="Varghese N."/>
            <person name="Submissions S."/>
        </authorList>
    </citation>
    <scope>NUCLEOTIDE SEQUENCE [LARGE SCALE GENOMIC DNA]</scope>
    <source>
        <strain evidence="8">DSM 28041</strain>
    </source>
</reference>
<proteinExistence type="predicted"/>
<dbReference type="InterPro" id="IPR027417">
    <property type="entry name" value="P-loop_NTPase"/>
</dbReference>
<dbReference type="InterPro" id="IPR000764">
    <property type="entry name" value="Uridine_kinase-like"/>
</dbReference>
<comment type="pathway">
    <text evidence="1">Pyrimidine metabolism; UMP biosynthesis via salvage pathway; UMP from uridine: step 1/1.</text>
</comment>
<keyword evidence="5 7" id="KW-0418">Kinase</keyword>
<evidence type="ECO:0000256" key="2">
    <source>
        <dbReference type="ARBA" id="ARBA00012137"/>
    </source>
</evidence>
<dbReference type="GO" id="GO:0005524">
    <property type="term" value="F:ATP binding"/>
    <property type="evidence" value="ECO:0007669"/>
    <property type="project" value="InterPro"/>
</dbReference>
<dbReference type="CDD" id="cd02023">
    <property type="entry name" value="UMPK"/>
    <property type="match status" value="1"/>
</dbReference>
<evidence type="ECO:0000256" key="5">
    <source>
        <dbReference type="ARBA" id="ARBA00022777"/>
    </source>
</evidence>
<keyword evidence="4" id="KW-0547">Nucleotide-binding</keyword>
<evidence type="ECO:0000313" key="8">
    <source>
        <dbReference type="Proteomes" id="UP000198310"/>
    </source>
</evidence>
<dbReference type="UniPathway" id="UPA00574">
    <property type="reaction ID" value="UER00637"/>
</dbReference>
<feature type="domain" description="Phosphoribulokinase/uridine kinase" evidence="6">
    <location>
        <begin position="20"/>
        <end position="200"/>
    </location>
</feature>
<evidence type="ECO:0000256" key="3">
    <source>
        <dbReference type="ARBA" id="ARBA00022679"/>
    </source>
</evidence>